<proteinExistence type="predicted"/>
<name>A0A9Q0YQ25_HOLLE</name>
<dbReference type="AlphaFoldDB" id="A0A9Q0YQ25"/>
<comment type="caution">
    <text evidence="2">The sequence shown here is derived from an EMBL/GenBank/DDBJ whole genome shotgun (WGS) entry which is preliminary data.</text>
</comment>
<evidence type="ECO:0000256" key="1">
    <source>
        <dbReference type="SAM" id="MobiDB-lite"/>
    </source>
</evidence>
<evidence type="ECO:0000313" key="2">
    <source>
        <dbReference type="EMBL" id="KAJ8025470.1"/>
    </source>
</evidence>
<dbReference type="EMBL" id="JAIZAY010000017">
    <property type="protein sequence ID" value="KAJ8025470.1"/>
    <property type="molecule type" value="Genomic_DNA"/>
</dbReference>
<dbReference type="OrthoDB" id="6047381at2759"/>
<sequence>MSYDQSGPRVRSRHSRGRGTTPLPNNWKDKKWVHSFAQNEPSPLGDLMDMTPGFALRKVLLLIEKQKYQDASQVVNQMGHDTVGSILPDMPITSLILKIPSSLILLESIYSKLFIIKSDNFPIDKLGVESMVFQIVKYLSTTDNSSGGLGQREADIQKSITNILRIVLYVDPDIVKVLQGRADLMDSAMEGIGEHGLVKLGQSVLNMHDALKQELERTITSYKSGIQKLENLSLTHSKPITLEALVHKRSSFNNHQMLMHFTQDQIQDRLFKNKLILNTIESSLNPQLPSLIDNLKERVEHDKNALLAFGRLRREIPTISPDAKVAPIVSQYLKSLKLVLNIMKSLLKEEYPDHMVMQHQGAVSERDSAVLDLDDVFHIGGIDGDGDTSGIGDSETQEDSSSNGEHATRKYR</sequence>
<gene>
    <name evidence="2" type="ORF">HOLleu_33036</name>
</gene>
<dbReference type="PANTHER" id="PTHR21771:SF1">
    <property type="entry name" value="MITOCHONDRIA-EATING PROTEIN"/>
    <property type="match status" value="1"/>
</dbReference>
<feature type="region of interest" description="Disordered" evidence="1">
    <location>
        <begin position="1"/>
        <end position="26"/>
    </location>
</feature>
<dbReference type="GO" id="GO:0035695">
    <property type="term" value="P:mitophagy by internal vacuole formation"/>
    <property type="evidence" value="ECO:0007669"/>
    <property type="project" value="TreeGrafter"/>
</dbReference>
<evidence type="ECO:0000313" key="3">
    <source>
        <dbReference type="Proteomes" id="UP001152320"/>
    </source>
</evidence>
<dbReference type="Proteomes" id="UP001152320">
    <property type="component" value="Chromosome 17"/>
</dbReference>
<keyword evidence="3" id="KW-1185">Reference proteome</keyword>
<dbReference type="GO" id="GO:0005741">
    <property type="term" value="C:mitochondrial outer membrane"/>
    <property type="evidence" value="ECO:0007669"/>
    <property type="project" value="InterPro"/>
</dbReference>
<protein>
    <submittedName>
        <fullName evidence="2">Uncharacterized protein</fullName>
    </submittedName>
</protein>
<dbReference type="GO" id="GO:0035694">
    <property type="term" value="P:mitochondrial protein catabolic process"/>
    <property type="evidence" value="ECO:0007669"/>
    <property type="project" value="InterPro"/>
</dbReference>
<dbReference type="PANTHER" id="PTHR21771">
    <property type="entry name" value="MITOCHONDRIA-EATING PROTEIN-RELATED"/>
    <property type="match status" value="1"/>
</dbReference>
<dbReference type="InterPro" id="IPR026169">
    <property type="entry name" value="MIEAP"/>
</dbReference>
<accession>A0A9Q0YQ25</accession>
<organism evidence="2 3">
    <name type="scientific">Holothuria leucospilota</name>
    <name type="common">Black long sea cucumber</name>
    <name type="synonym">Mertensiothuria leucospilota</name>
    <dbReference type="NCBI Taxonomy" id="206669"/>
    <lineage>
        <taxon>Eukaryota</taxon>
        <taxon>Metazoa</taxon>
        <taxon>Echinodermata</taxon>
        <taxon>Eleutherozoa</taxon>
        <taxon>Echinozoa</taxon>
        <taxon>Holothuroidea</taxon>
        <taxon>Aspidochirotacea</taxon>
        <taxon>Aspidochirotida</taxon>
        <taxon>Holothuriidae</taxon>
        <taxon>Holothuria</taxon>
    </lineage>
</organism>
<feature type="region of interest" description="Disordered" evidence="1">
    <location>
        <begin position="383"/>
        <end position="412"/>
    </location>
</feature>
<reference evidence="2" key="1">
    <citation type="submission" date="2021-10" db="EMBL/GenBank/DDBJ databases">
        <title>Tropical sea cucumber genome reveals ecological adaptation and Cuvierian tubules defense mechanism.</title>
        <authorList>
            <person name="Chen T."/>
        </authorList>
    </citation>
    <scope>NUCLEOTIDE SEQUENCE</scope>
    <source>
        <strain evidence="2">Nanhai2018</strain>
        <tissue evidence="2">Muscle</tissue>
    </source>
</reference>